<evidence type="ECO:0000313" key="3">
    <source>
        <dbReference type="Proteomes" id="UP000265520"/>
    </source>
</evidence>
<accession>A0A392MP79</accession>
<gene>
    <name evidence="2" type="ORF">A2U01_0010231</name>
</gene>
<feature type="transmembrane region" description="Helical" evidence="1">
    <location>
        <begin position="49"/>
        <end position="71"/>
    </location>
</feature>
<protein>
    <submittedName>
        <fullName evidence="2">Uncharacterized protein</fullName>
    </submittedName>
</protein>
<dbReference type="EMBL" id="LXQA010015940">
    <property type="protein sequence ID" value="MCH89336.1"/>
    <property type="molecule type" value="Genomic_DNA"/>
</dbReference>
<dbReference type="Proteomes" id="UP000265520">
    <property type="component" value="Unassembled WGS sequence"/>
</dbReference>
<keyword evidence="1" id="KW-0812">Transmembrane</keyword>
<keyword evidence="1" id="KW-0472">Membrane</keyword>
<comment type="caution">
    <text evidence="2">The sequence shown here is derived from an EMBL/GenBank/DDBJ whole genome shotgun (WGS) entry which is preliminary data.</text>
</comment>
<feature type="non-terminal residue" evidence="2">
    <location>
        <position position="1"/>
    </location>
</feature>
<evidence type="ECO:0000313" key="2">
    <source>
        <dbReference type="EMBL" id="MCH89336.1"/>
    </source>
</evidence>
<dbReference type="AlphaFoldDB" id="A0A392MP79"/>
<name>A0A392MP79_9FABA</name>
<keyword evidence="3" id="KW-1185">Reference proteome</keyword>
<keyword evidence="1" id="KW-1133">Transmembrane helix</keyword>
<reference evidence="2 3" key="1">
    <citation type="journal article" date="2018" name="Front. Plant Sci.">
        <title>Red Clover (Trifolium pratense) and Zigzag Clover (T. medium) - A Picture of Genomic Similarities and Differences.</title>
        <authorList>
            <person name="Dluhosova J."/>
            <person name="Istvanek J."/>
            <person name="Nedelnik J."/>
            <person name="Repkova J."/>
        </authorList>
    </citation>
    <scope>NUCLEOTIDE SEQUENCE [LARGE SCALE GENOMIC DNA]</scope>
    <source>
        <strain evidence="3">cv. 10/8</strain>
        <tissue evidence="2">Leaf</tissue>
    </source>
</reference>
<organism evidence="2 3">
    <name type="scientific">Trifolium medium</name>
    <dbReference type="NCBI Taxonomy" id="97028"/>
    <lineage>
        <taxon>Eukaryota</taxon>
        <taxon>Viridiplantae</taxon>
        <taxon>Streptophyta</taxon>
        <taxon>Embryophyta</taxon>
        <taxon>Tracheophyta</taxon>
        <taxon>Spermatophyta</taxon>
        <taxon>Magnoliopsida</taxon>
        <taxon>eudicotyledons</taxon>
        <taxon>Gunneridae</taxon>
        <taxon>Pentapetalae</taxon>
        <taxon>rosids</taxon>
        <taxon>fabids</taxon>
        <taxon>Fabales</taxon>
        <taxon>Fabaceae</taxon>
        <taxon>Papilionoideae</taxon>
        <taxon>50 kb inversion clade</taxon>
        <taxon>NPAAA clade</taxon>
        <taxon>Hologalegina</taxon>
        <taxon>IRL clade</taxon>
        <taxon>Trifolieae</taxon>
        <taxon>Trifolium</taxon>
    </lineage>
</organism>
<proteinExistence type="predicted"/>
<evidence type="ECO:0000256" key="1">
    <source>
        <dbReference type="SAM" id="Phobius"/>
    </source>
</evidence>
<sequence length="78" mass="8628">GIPFVEMATCLKANEAHAKSTVSNAEYRMDSFSSGYEGVSYSFVILLRFLWYSCLSNASPVFSAFTLYALVRTVLIGK</sequence>